<keyword evidence="1" id="KW-0472">Membrane</keyword>
<accession>A0A832DK24</accession>
<reference evidence="2" key="1">
    <citation type="journal article" date="2020" name="mSystems">
        <title>Genome- and Community-Level Interaction Insights into Carbon Utilization and Element Cycling Functions of Hydrothermarchaeota in Hydrothermal Sediment.</title>
        <authorList>
            <person name="Zhou Z."/>
            <person name="Liu Y."/>
            <person name="Xu W."/>
            <person name="Pan J."/>
            <person name="Luo Z.H."/>
            <person name="Li M."/>
        </authorList>
    </citation>
    <scope>NUCLEOTIDE SEQUENCE [LARGE SCALE GENOMIC DNA]</scope>
    <source>
        <strain evidence="2">SpSt-500</strain>
    </source>
</reference>
<comment type="caution">
    <text evidence="2">The sequence shown here is derived from an EMBL/GenBank/DDBJ whole genome shotgun (WGS) entry which is preliminary data.</text>
</comment>
<name>A0A832DK24_9BACT</name>
<sequence>MFFTSKRLKERAEGLDQLKEILKDKNKALIIHYSCESFITTHGRTPRVTSICIRYLGTAQTKSFSIHLQAQFEQKDFNNLTDSDYDYLERKMLDEFYDFAERHKDFKWIHWNMRDSNYGFDAIANRYRILGGTAFKIDEDRKYDLPRILGKIYTYGYEKNRPDGRLLNLANRNNITTIDALKGVDESSAFDNKEYLKLHKSTLRKVDIIDSIIDRADKNELKVCAKKKHIYGLTIPGLIEIVKNNWLLILIWTLIFYILGAATEPIIQHIFGTRQ</sequence>
<dbReference type="EMBL" id="DSVI01000008">
    <property type="protein sequence ID" value="HGT47765.1"/>
    <property type="molecule type" value="Genomic_DNA"/>
</dbReference>
<gene>
    <name evidence="2" type="ORF">ENS56_07000</name>
</gene>
<organism evidence="2">
    <name type="scientific">Ignavibacterium album</name>
    <dbReference type="NCBI Taxonomy" id="591197"/>
    <lineage>
        <taxon>Bacteria</taxon>
        <taxon>Pseudomonadati</taxon>
        <taxon>Ignavibacteriota</taxon>
        <taxon>Ignavibacteria</taxon>
        <taxon>Ignavibacteriales</taxon>
        <taxon>Ignavibacteriaceae</taxon>
        <taxon>Ignavibacterium</taxon>
    </lineage>
</organism>
<keyword evidence="1" id="KW-0812">Transmembrane</keyword>
<evidence type="ECO:0000313" key="2">
    <source>
        <dbReference type="EMBL" id="HGT47765.1"/>
    </source>
</evidence>
<dbReference type="AlphaFoldDB" id="A0A832DK24"/>
<evidence type="ECO:0000256" key="1">
    <source>
        <dbReference type="SAM" id="Phobius"/>
    </source>
</evidence>
<keyword evidence="1" id="KW-1133">Transmembrane helix</keyword>
<proteinExistence type="predicted"/>
<feature type="transmembrane region" description="Helical" evidence="1">
    <location>
        <begin position="246"/>
        <end position="267"/>
    </location>
</feature>
<protein>
    <submittedName>
        <fullName evidence="2">Uncharacterized protein</fullName>
    </submittedName>
</protein>